<protein>
    <recommendedName>
        <fullName evidence="4">Phosphatidylinositol-3-phosphatase SAC1</fullName>
        <ecNumber evidence="1">3.1.3.64</ecNumber>
    </recommendedName>
    <alternativeName>
        <fullName evidence="6">Phosphatidylinositol-4-phosphate phosphatase</fullName>
    </alternativeName>
    <alternativeName>
        <fullName evidence="5">Suppressor of actin mutations 1-like protein</fullName>
    </alternativeName>
</protein>
<evidence type="ECO:0000313" key="10">
    <source>
        <dbReference type="Proteomes" id="UP001217089"/>
    </source>
</evidence>
<keyword evidence="7" id="KW-0472">Membrane</keyword>
<reference evidence="9 10" key="1">
    <citation type="submission" date="2022-12" db="EMBL/GenBank/DDBJ databases">
        <title>Chromosome-level genome of Tegillarca granosa.</title>
        <authorList>
            <person name="Kim J."/>
        </authorList>
    </citation>
    <scope>NUCLEOTIDE SEQUENCE [LARGE SCALE GENOMIC DNA]</scope>
    <source>
        <strain evidence="9">Teg-2019</strain>
        <tissue evidence="9">Adductor muscle</tissue>
    </source>
</reference>
<evidence type="ECO:0000313" key="9">
    <source>
        <dbReference type="EMBL" id="KAJ8303637.1"/>
    </source>
</evidence>
<dbReference type="Proteomes" id="UP001217089">
    <property type="component" value="Unassembled WGS sequence"/>
</dbReference>
<evidence type="ECO:0000256" key="2">
    <source>
        <dbReference type="ARBA" id="ARBA00036631"/>
    </source>
</evidence>
<evidence type="ECO:0000256" key="6">
    <source>
        <dbReference type="ARBA" id="ARBA00041911"/>
    </source>
</evidence>
<evidence type="ECO:0000256" key="7">
    <source>
        <dbReference type="SAM" id="Phobius"/>
    </source>
</evidence>
<comment type="catalytic activity">
    <reaction evidence="3">
        <text>a 1,2-diacyl-sn-glycero-3-phospho-(1D-myo-inositol 4-phosphate) + H2O = a 1,2-diacyl-sn-glycero-3-phospho-(1D-myo-inositol) + phosphate</text>
        <dbReference type="Rhea" id="RHEA:55652"/>
        <dbReference type="ChEBI" id="CHEBI:15377"/>
        <dbReference type="ChEBI" id="CHEBI:43474"/>
        <dbReference type="ChEBI" id="CHEBI:57880"/>
        <dbReference type="ChEBI" id="CHEBI:58178"/>
    </reaction>
    <physiologicalReaction direction="left-to-right" evidence="3">
        <dbReference type="Rhea" id="RHEA:55653"/>
    </physiologicalReaction>
</comment>
<dbReference type="PROSITE" id="PS50275">
    <property type="entry name" value="SAC"/>
    <property type="match status" value="1"/>
</dbReference>
<name>A0ABQ9EEA7_TEGGR</name>
<evidence type="ECO:0000259" key="8">
    <source>
        <dbReference type="PROSITE" id="PS50275"/>
    </source>
</evidence>
<dbReference type="InterPro" id="IPR002013">
    <property type="entry name" value="SAC_dom"/>
</dbReference>
<dbReference type="PANTHER" id="PTHR45662">
    <property type="entry name" value="PHOSPHATIDYLINOSITIDE PHOSPHATASE SAC1"/>
    <property type="match status" value="1"/>
</dbReference>
<dbReference type="EC" id="3.1.3.64" evidence="1"/>
<keyword evidence="7" id="KW-1133">Transmembrane helix</keyword>
<accession>A0ABQ9EEA7</accession>
<evidence type="ECO:0000256" key="4">
    <source>
        <dbReference type="ARBA" id="ARBA00040795"/>
    </source>
</evidence>
<feature type="domain" description="SAC" evidence="8">
    <location>
        <begin position="69"/>
        <end position="387"/>
    </location>
</feature>
<dbReference type="EMBL" id="JARBDR010000917">
    <property type="protein sequence ID" value="KAJ8303637.1"/>
    <property type="molecule type" value="Genomic_DNA"/>
</dbReference>
<dbReference type="Pfam" id="PF02383">
    <property type="entry name" value="Syja_N"/>
    <property type="match status" value="1"/>
</dbReference>
<feature type="transmembrane region" description="Helical" evidence="7">
    <location>
        <begin position="452"/>
        <end position="471"/>
    </location>
</feature>
<keyword evidence="7" id="KW-0812">Transmembrane</keyword>
<organism evidence="9 10">
    <name type="scientific">Tegillarca granosa</name>
    <name type="common">Malaysian cockle</name>
    <name type="synonym">Anadara granosa</name>
    <dbReference type="NCBI Taxonomy" id="220873"/>
    <lineage>
        <taxon>Eukaryota</taxon>
        <taxon>Metazoa</taxon>
        <taxon>Spiralia</taxon>
        <taxon>Lophotrochozoa</taxon>
        <taxon>Mollusca</taxon>
        <taxon>Bivalvia</taxon>
        <taxon>Autobranchia</taxon>
        <taxon>Pteriomorphia</taxon>
        <taxon>Arcoida</taxon>
        <taxon>Arcoidea</taxon>
        <taxon>Arcidae</taxon>
        <taxon>Tegillarca</taxon>
    </lineage>
</organism>
<comment type="caution">
    <text evidence="9">The sequence shown here is derived from an EMBL/GenBank/DDBJ whole genome shotgun (WGS) entry which is preliminary data.</text>
</comment>
<proteinExistence type="predicted"/>
<sequence length="518" mass="59988">MSVYESLHLHITSDKFYLVPRDVTDSNEILVIDRVTQEISLQKIHSYKRTLYHLTERQTLDNKTYLLMLENALKAEHYYFSSTYDITHTLQRLYNTSPDFVQMSLHERADQRFLWNGHVLKELSQQPELILTIKPCSINSKTFEYILVSRRSVYRAGTRFYVRGIDTEGQVANFVETEQIIQCDGHMGSYVQIRGSIPIYWSQRPNLKYKPHIKINTSGHMEVFNRHMEDQSYNYGDQVIVNLVNQTGSEGLLEKSFSQCITNSQNQNVRYEYFDFHHECKRMRWDRLSILVNRLAEDTKRFGCFMLQKDGTVVSHQNGIFRTNCIDCLDRTNVVQSLFARVIAEEQLKRLGVLEGGQSVADYGSFNNLFNNIWADNADIISKQYAGTGALKTDFTRLGKRTNFGLLMDGWNSLIRYFKNNFSDGFRQDSIDLILGNYEVEENEGISKQCPLQMPVIFVIAIAMSVISILLPDENVTEQFMYVLFWGSASVVSMAMIYIFGVEFVDKPKLVHTSDKAL</sequence>
<evidence type="ECO:0000256" key="5">
    <source>
        <dbReference type="ARBA" id="ARBA00041396"/>
    </source>
</evidence>
<evidence type="ECO:0000256" key="1">
    <source>
        <dbReference type="ARBA" id="ARBA00013038"/>
    </source>
</evidence>
<feature type="transmembrane region" description="Helical" evidence="7">
    <location>
        <begin position="483"/>
        <end position="501"/>
    </location>
</feature>
<gene>
    <name evidence="9" type="ORF">KUTeg_020033</name>
</gene>
<dbReference type="PANTHER" id="PTHR45662:SF2">
    <property type="entry name" value="PHOSPHATIDYLINOSITOL-3-PHOSPHATASE SAC1"/>
    <property type="match status" value="1"/>
</dbReference>
<comment type="catalytic activity">
    <reaction evidence="2">
        <text>a 1,2-diacyl-sn-glycero-3-phospho-(1D-myo-inositol-3-phosphate) + H2O = a 1,2-diacyl-sn-glycero-3-phospho-(1D-myo-inositol) + phosphate</text>
        <dbReference type="Rhea" id="RHEA:12316"/>
        <dbReference type="ChEBI" id="CHEBI:15377"/>
        <dbReference type="ChEBI" id="CHEBI:43474"/>
        <dbReference type="ChEBI" id="CHEBI:57880"/>
        <dbReference type="ChEBI" id="CHEBI:58088"/>
        <dbReference type="EC" id="3.1.3.64"/>
    </reaction>
    <physiologicalReaction direction="left-to-right" evidence="2">
        <dbReference type="Rhea" id="RHEA:12317"/>
    </physiologicalReaction>
</comment>
<keyword evidence="10" id="KW-1185">Reference proteome</keyword>
<evidence type="ECO:0000256" key="3">
    <source>
        <dbReference type="ARBA" id="ARBA00036807"/>
    </source>
</evidence>